<evidence type="ECO:0000256" key="3">
    <source>
        <dbReference type="SAM" id="SignalP"/>
    </source>
</evidence>
<dbReference type="EMBL" id="JAVXUP010001658">
    <property type="protein sequence ID" value="KAK3009307.1"/>
    <property type="molecule type" value="Genomic_DNA"/>
</dbReference>
<comment type="caution">
    <text evidence="4">The sequence shown here is derived from an EMBL/GenBank/DDBJ whole genome shotgun (WGS) entry which is preliminary data.</text>
</comment>
<feature type="region of interest" description="Disordered" evidence="1">
    <location>
        <begin position="35"/>
        <end position="88"/>
    </location>
</feature>
<feature type="compositionally biased region" description="Pro residues" evidence="1">
    <location>
        <begin position="59"/>
        <end position="88"/>
    </location>
</feature>
<evidence type="ECO:0000256" key="1">
    <source>
        <dbReference type="SAM" id="MobiDB-lite"/>
    </source>
</evidence>
<name>A0AA88VJG5_9ASTE</name>
<keyword evidence="5" id="KW-1185">Reference proteome</keyword>
<organism evidence="4 5">
    <name type="scientific">Escallonia herrerae</name>
    <dbReference type="NCBI Taxonomy" id="1293975"/>
    <lineage>
        <taxon>Eukaryota</taxon>
        <taxon>Viridiplantae</taxon>
        <taxon>Streptophyta</taxon>
        <taxon>Embryophyta</taxon>
        <taxon>Tracheophyta</taxon>
        <taxon>Spermatophyta</taxon>
        <taxon>Magnoliopsida</taxon>
        <taxon>eudicotyledons</taxon>
        <taxon>Gunneridae</taxon>
        <taxon>Pentapetalae</taxon>
        <taxon>asterids</taxon>
        <taxon>campanulids</taxon>
        <taxon>Escalloniales</taxon>
        <taxon>Escalloniaceae</taxon>
        <taxon>Escallonia</taxon>
    </lineage>
</organism>
<evidence type="ECO:0000313" key="5">
    <source>
        <dbReference type="Proteomes" id="UP001188597"/>
    </source>
</evidence>
<keyword evidence="2" id="KW-1133">Transmembrane helix</keyword>
<dbReference type="PANTHER" id="PTHR35094">
    <property type="entry name" value="LEUCINE-RICH REPEAT EXTENSIN-LIKE PROTEIN 2"/>
    <property type="match status" value="1"/>
</dbReference>
<keyword evidence="2" id="KW-0812">Transmembrane</keyword>
<sequence length="141" mass="14629">MSPAPLTLLLLLIIASVAAPISGLNPRKLDVVVNSEPVKPPDSENKCGGCSSCNNPCNESPPPPPPAYMPPPPPPVPKKPPPSTPYCPPPPPPPPSTYIYMTGPPGNLYPVDPYFSGGDRSFAVGLPLVVGCGLVGLLAFW</sequence>
<dbReference type="PANTHER" id="PTHR35094:SF1">
    <property type="entry name" value="PROTEIN, PUTATIVE-RELATED"/>
    <property type="match status" value="1"/>
</dbReference>
<feature type="signal peptide" evidence="3">
    <location>
        <begin position="1"/>
        <end position="23"/>
    </location>
</feature>
<feature type="chain" id="PRO_5041725021" evidence="3">
    <location>
        <begin position="24"/>
        <end position="141"/>
    </location>
</feature>
<protein>
    <submittedName>
        <fullName evidence="4">Uncharacterized protein</fullName>
    </submittedName>
</protein>
<evidence type="ECO:0000256" key="2">
    <source>
        <dbReference type="SAM" id="Phobius"/>
    </source>
</evidence>
<dbReference type="AlphaFoldDB" id="A0AA88VJG5"/>
<evidence type="ECO:0000313" key="4">
    <source>
        <dbReference type="EMBL" id="KAK3009307.1"/>
    </source>
</evidence>
<gene>
    <name evidence="4" type="ORF">RJ639_013743</name>
</gene>
<reference evidence="4" key="1">
    <citation type="submission" date="2022-12" db="EMBL/GenBank/DDBJ databases">
        <title>Draft genome assemblies for two species of Escallonia (Escalloniales).</title>
        <authorList>
            <person name="Chanderbali A."/>
            <person name="Dervinis C."/>
            <person name="Anghel I."/>
            <person name="Soltis D."/>
            <person name="Soltis P."/>
            <person name="Zapata F."/>
        </authorList>
    </citation>
    <scope>NUCLEOTIDE SEQUENCE</scope>
    <source>
        <strain evidence="4">UCBG64.0493</strain>
        <tissue evidence="4">Leaf</tissue>
    </source>
</reference>
<accession>A0AA88VJG5</accession>
<keyword evidence="3" id="KW-0732">Signal</keyword>
<keyword evidence="2" id="KW-0472">Membrane</keyword>
<feature type="compositionally biased region" description="Low complexity" evidence="1">
    <location>
        <begin position="46"/>
        <end position="58"/>
    </location>
</feature>
<feature type="transmembrane region" description="Helical" evidence="2">
    <location>
        <begin position="122"/>
        <end position="140"/>
    </location>
</feature>
<proteinExistence type="predicted"/>
<dbReference type="Proteomes" id="UP001188597">
    <property type="component" value="Unassembled WGS sequence"/>
</dbReference>